<proteinExistence type="predicted"/>
<gene>
    <name evidence="1" type="ORF">HMPREF9442_03452</name>
</gene>
<dbReference type="Proteomes" id="UP000005546">
    <property type="component" value="Unassembled WGS sequence"/>
</dbReference>
<evidence type="ECO:0000313" key="2">
    <source>
        <dbReference type="Proteomes" id="UP000005546"/>
    </source>
</evidence>
<reference evidence="1 2" key="1">
    <citation type="submission" date="2011-02" db="EMBL/GenBank/DDBJ databases">
        <authorList>
            <person name="Weinstock G."/>
            <person name="Sodergren E."/>
            <person name="Clifton S."/>
            <person name="Fulton L."/>
            <person name="Fulton B."/>
            <person name="Courtney L."/>
            <person name="Fronick C."/>
            <person name="Harrison M."/>
            <person name="Strong C."/>
            <person name="Farmer C."/>
            <person name="Delahaunty K."/>
            <person name="Markovic C."/>
            <person name="Hall O."/>
            <person name="Minx P."/>
            <person name="Tomlinson C."/>
            <person name="Mitreva M."/>
            <person name="Hou S."/>
            <person name="Chen J."/>
            <person name="Wollam A."/>
            <person name="Pepin K.H."/>
            <person name="Johnson M."/>
            <person name="Bhonagiri V."/>
            <person name="Zhang X."/>
            <person name="Suruliraj S."/>
            <person name="Warren W."/>
            <person name="Chinwalla A."/>
            <person name="Mardis E.R."/>
            <person name="Wilson R.K."/>
        </authorList>
    </citation>
    <scope>NUCLEOTIDE SEQUENCE [LARGE SCALE GENOMIC DNA]</scope>
    <source>
        <strain evidence="1 2">YIT 11841</strain>
    </source>
</reference>
<evidence type="ECO:0000313" key="1">
    <source>
        <dbReference type="EMBL" id="EGG50092.1"/>
    </source>
</evidence>
<sequence length="54" mass="6404">MMLWLHAIFIFPSCRTHKSYEMPFSGVTVVSWKNLSNEYPPFLWEEMNEALHAS</sequence>
<protein>
    <submittedName>
        <fullName evidence="1">Uncharacterized protein</fullName>
    </submittedName>
</protein>
<dbReference type="HOGENOM" id="CLU_3046279_0_0_10"/>
<organism evidence="1 2">
    <name type="scientific">Paraprevotella xylaniphila YIT 11841</name>
    <dbReference type="NCBI Taxonomy" id="762982"/>
    <lineage>
        <taxon>Bacteria</taxon>
        <taxon>Pseudomonadati</taxon>
        <taxon>Bacteroidota</taxon>
        <taxon>Bacteroidia</taxon>
        <taxon>Bacteroidales</taxon>
        <taxon>Prevotellaceae</taxon>
        <taxon>Paraprevotella</taxon>
    </lineage>
</organism>
<accession>F3QZ07</accession>
<keyword evidence="2" id="KW-1185">Reference proteome</keyword>
<dbReference type="EMBL" id="AFBR01000096">
    <property type="protein sequence ID" value="EGG50092.1"/>
    <property type="molecule type" value="Genomic_DNA"/>
</dbReference>
<comment type="caution">
    <text evidence="1">The sequence shown here is derived from an EMBL/GenBank/DDBJ whole genome shotgun (WGS) entry which is preliminary data.</text>
</comment>
<dbReference type="STRING" id="762982.HMPREF9442_03452"/>
<dbReference type="AlphaFoldDB" id="F3QZ07"/>
<name>F3QZ07_9BACT</name>